<dbReference type="PANTHER" id="PTHR11203">
    <property type="entry name" value="CLEAVAGE AND POLYADENYLATION SPECIFICITY FACTOR FAMILY MEMBER"/>
    <property type="match status" value="1"/>
</dbReference>
<dbReference type="Gene3D" id="3.40.50.10890">
    <property type="match status" value="1"/>
</dbReference>
<dbReference type="SUPFAM" id="SSF56281">
    <property type="entry name" value="Metallo-hydrolase/oxidoreductase"/>
    <property type="match status" value="1"/>
</dbReference>
<protein>
    <submittedName>
        <fullName evidence="5">RNA processing exonuclease, beta-lactamase fold, Cft2 family</fullName>
    </submittedName>
</protein>
<dbReference type="CDD" id="cd16295">
    <property type="entry name" value="TTHA0252-CPSF-like_MBL-fold"/>
    <property type="match status" value="1"/>
</dbReference>
<evidence type="ECO:0000259" key="3">
    <source>
        <dbReference type="SMART" id="SM00849"/>
    </source>
</evidence>
<evidence type="ECO:0000313" key="5">
    <source>
        <dbReference type="EMBL" id="MCP2170041.1"/>
    </source>
</evidence>
<dbReference type="InterPro" id="IPR001279">
    <property type="entry name" value="Metallo-B-lactamas"/>
</dbReference>
<dbReference type="InterPro" id="IPR050698">
    <property type="entry name" value="MBL"/>
</dbReference>
<feature type="domain" description="Metallo-beta-lactamase" evidence="3">
    <location>
        <begin position="298"/>
        <end position="521"/>
    </location>
</feature>
<dbReference type="SMART" id="SM01027">
    <property type="entry name" value="Beta-Casp"/>
    <property type="match status" value="1"/>
</dbReference>
<sequence length="724" mass="76525">MSRRPRDLLAALARDAARQVLDTPGYAGQDIDPDEFAALNPRAILLVIARAPGLRARLAEAYAAELADGPDLLRDLVAADPARAEQAATALGADPGRLAERPSRRAARRAARTARPDAGDKAAARAARNLAEARAARDRAKGQLAYVITERDTARAELSAALTDRDDALATIAALRAELAAVRQQHAALAGDVQHAAEVIAAAVRPPDQATDATVDVDPREREHRPTPEPPQDGAAPAAVTDPLISAALAAAGVTAAQLLQVLDTVRHPPAPEPRGTAVVLADRQLTVTPLGGGTEIGGSCVLVEVGDVRILVDAGMRPKQPLDQAGPPGIQLARAGHLNAVVITHAHHDHAGYLPALVADHPHLDVFCTADTAALLPTMWADSVKVFTRSRHEHLSRGEPAPDPPYTQPHALAAQRRIRELAYGRVVEVADGVTVELFPAGHILGAAGVVVTAGPRRVTVTGDVCDLAQATTPGLVLPDAARDSDLLVIESTHCQPTGTRRPAEVENFVATVAETIASGGRVLVPAFALGRAQEVALTLRERLPDVPVLIDGMAKEITRIYEKQTAAGDNPLRIYGANVREVPVDERRELITSFRRGVIVTTSGMLTAGPAVQWARSILPDPTAALLVAGYQDAESPGAALLALADEAGASFELDGQRVDVNARVAKFGLSAHADRTGLTSIINRVNADAVMLVHGMPRPQREFADHLRRLGHHVTRTDRWQP</sequence>
<name>A0AAE3GKS5_9PSEU</name>
<proteinExistence type="predicted"/>
<dbReference type="GO" id="GO:0004521">
    <property type="term" value="F:RNA endonuclease activity"/>
    <property type="evidence" value="ECO:0007669"/>
    <property type="project" value="TreeGrafter"/>
</dbReference>
<dbReference type="PANTHER" id="PTHR11203:SF37">
    <property type="entry name" value="INTEGRATOR COMPLEX SUBUNIT 11"/>
    <property type="match status" value="1"/>
</dbReference>
<evidence type="ECO:0000259" key="4">
    <source>
        <dbReference type="SMART" id="SM01027"/>
    </source>
</evidence>
<keyword evidence="6" id="KW-1185">Reference proteome</keyword>
<keyword evidence="1" id="KW-0378">Hydrolase</keyword>
<dbReference type="Proteomes" id="UP001206128">
    <property type="component" value="Unassembled WGS sequence"/>
</dbReference>
<dbReference type="EMBL" id="JAMTCK010000023">
    <property type="protein sequence ID" value="MCP2170041.1"/>
    <property type="molecule type" value="Genomic_DNA"/>
</dbReference>
<reference evidence="5" key="1">
    <citation type="submission" date="2022-06" db="EMBL/GenBank/DDBJ databases">
        <title>Genomic Encyclopedia of Archaeal and Bacterial Type Strains, Phase II (KMG-II): from individual species to whole genera.</title>
        <authorList>
            <person name="Goeker M."/>
        </authorList>
    </citation>
    <scope>NUCLEOTIDE SEQUENCE</scope>
    <source>
        <strain evidence="5">DSM 43935</strain>
    </source>
</reference>
<feature type="compositionally biased region" description="Basic and acidic residues" evidence="2">
    <location>
        <begin position="217"/>
        <end position="227"/>
    </location>
</feature>
<gene>
    <name evidence="5" type="ORF">LX83_006929</name>
</gene>
<accession>A0AAE3GKS5</accession>
<evidence type="ECO:0000256" key="2">
    <source>
        <dbReference type="SAM" id="MobiDB-lite"/>
    </source>
</evidence>
<evidence type="ECO:0000256" key="1">
    <source>
        <dbReference type="ARBA" id="ARBA00022801"/>
    </source>
</evidence>
<dbReference type="Pfam" id="PF10996">
    <property type="entry name" value="Beta-Casp"/>
    <property type="match status" value="1"/>
</dbReference>
<dbReference type="Pfam" id="PF07521">
    <property type="entry name" value="RMMBL"/>
    <property type="match status" value="1"/>
</dbReference>
<feature type="region of interest" description="Disordered" evidence="2">
    <location>
        <begin position="88"/>
        <end position="126"/>
    </location>
</feature>
<feature type="region of interest" description="Disordered" evidence="2">
    <location>
        <begin position="204"/>
        <end position="238"/>
    </location>
</feature>
<dbReference type="InterPro" id="IPR011108">
    <property type="entry name" value="RMMBL"/>
</dbReference>
<dbReference type="GO" id="GO:0004527">
    <property type="term" value="F:exonuclease activity"/>
    <property type="evidence" value="ECO:0007669"/>
    <property type="project" value="UniProtKB-KW"/>
</dbReference>
<comment type="caution">
    <text evidence="5">The sequence shown here is derived from an EMBL/GenBank/DDBJ whole genome shotgun (WGS) entry which is preliminary data.</text>
</comment>
<keyword evidence="5" id="KW-0540">Nuclease</keyword>
<keyword evidence="5" id="KW-0269">Exonuclease</keyword>
<dbReference type="InterPro" id="IPR022712">
    <property type="entry name" value="Beta_Casp"/>
</dbReference>
<feature type="domain" description="Beta-Casp" evidence="4">
    <location>
        <begin position="533"/>
        <end position="642"/>
    </location>
</feature>
<dbReference type="Gene3D" id="3.60.15.10">
    <property type="entry name" value="Ribonuclease Z/Hydroxyacylglutathione hydrolase-like"/>
    <property type="match status" value="1"/>
</dbReference>
<evidence type="ECO:0000313" key="6">
    <source>
        <dbReference type="Proteomes" id="UP001206128"/>
    </source>
</evidence>
<dbReference type="Pfam" id="PF12706">
    <property type="entry name" value="Lactamase_B_2"/>
    <property type="match status" value="1"/>
</dbReference>
<organism evidence="5 6">
    <name type="scientific">Goodfellowiella coeruleoviolacea</name>
    <dbReference type="NCBI Taxonomy" id="334858"/>
    <lineage>
        <taxon>Bacteria</taxon>
        <taxon>Bacillati</taxon>
        <taxon>Actinomycetota</taxon>
        <taxon>Actinomycetes</taxon>
        <taxon>Pseudonocardiales</taxon>
        <taxon>Pseudonocardiaceae</taxon>
        <taxon>Goodfellowiella</taxon>
    </lineage>
</organism>
<dbReference type="InterPro" id="IPR036866">
    <property type="entry name" value="RibonucZ/Hydroxyglut_hydro"/>
</dbReference>
<dbReference type="AlphaFoldDB" id="A0AAE3GKS5"/>
<dbReference type="SMART" id="SM00849">
    <property type="entry name" value="Lactamase_B"/>
    <property type="match status" value="1"/>
</dbReference>
<dbReference type="RefSeq" id="WP_253779745.1">
    <property type="nucleotide sequence ID" value="NZ_JAMTCK010000023.1"/>
</dbReference>
<feature type="compositionally biased region" description="Basic and acidic residues" evidence="2">
    <location>
        <begin position="114"/>
        <end position="123"/>
    </location>
</feature>